<evidence type="ECO:0000313" key="1">
    <source>
        <dbReference type="EMBL" id="MEE1672825.1"/>
    </source>
</evidence>
<sequence>MNYIDIFNGDADGIIALLQLRLAEPRGSQLVTGVKRDIQLMDKLEFTADDVITVLDVSMEKNMVGLNKALQVGAKVSYFDHHRPGDIPKHPSLNATIDMDPNVCTALLVDSYLEGQFHMWAITAAYGDNLLAKAEQLADKAKLSSFEREQLKEFGTLINYNGYGASIDDLHIPPAKLFESLLPFQNPFDAIAADNSPFALLQQAYQQDMAEAEAAECIANTDTSEVYLLPNQQWSRRVSGVFGNYLANQHPDKAHAVVSDSGDGTYLISVRAPLNNKTGADEVCSEFVTGGGRKAAAGINKLPHEQLNGFVSRLNEFYS</sequence>
<dbReference type="Proteomes" id="UP001310248">
    <property type="component" value="Unassembled WGS sequence"/>
</dbReference>
<reference evidence="2" key="1">
    <citation type="submission" date="2023-07" db="EMBL/GenBank/DDBJ databases">
        <title>Draft genome sequence of Agarivorans aestuarii strain ZMCS4, a CAZymes producing bacteria isolated from the marine brown algae Clodostephus spongiosus.</title>
        <authorList>
            <person name="Lorente B."/>
            <person name="Cabral C."/>
            <person name="Frias J."/>
            <person name="Faria J."/>
            <person name="Toubarro D."/>
        </authorList>
    </citation>
    <scope>NUCLEOTIDE SEQUENCE [LARGE SCALE GENOMIC DNA]</scope>
    <source>
        <strain evidence="2">ZMCS4</strain>
    </source>
</reference>
<dbReference type="EMBL" id="JAYDYW010000004">
    <property type="protein sequence ID" value="MEE1672825.1"/>
    <property type="molecule type" value="Genomic_DNA"/>
</dbReference>
<dbReference type="InterPro" id="IPR038763">
    <property type="entry name" value="DHH_sf"/>
</dbReference>
<gene>
    <name evidence="1" type="ORF">SNR37_002235</name>
</gene>
<dbReference type="RefSeq" id="WP_329774245.1">
    <property type="nucleotide sequence ID" value="NZ_JAYDYW010000004.1"/>
</dbReference>
<evidence type="ECO:0000313" key="2">
    <source>
        <dbReference type="Proteomes" id="UP001310248"/>
    </source>
</evidence>
<keyword evidence="2" id="KW-1185">Reference proteome</keyword>
<name>A0ABU7G0F9_9ALTE</name>
<proteinExistence type="predicted"/>
<protein>
    <submittedName>
        <fullName evidence="1">DHH family phosphoesterase</fullName>
    </submittedName>
</protein>
<dbReference type="SUPFAM" id="SSF64182">
    <property type="entry name" value="DHH phosphoesterases"/>
    <property type="match status" value="1"/>
</dbReference>
<reference evidence="1 2" key="2">
    <citation type="submission" date="2023-12" db="EMBL/GenBank/DDBJ databases">
        <authorList>
            <consortium name="Cladostephus spongiosus"/>
            <person name="Lorente B."/>
            <person name="Cabral C."/>
            <person name="Frias J."/>
            <person name="Faria J."/>
            <person name="Toubarro D."/>
        </authorList>
    </citation>
    <scope>NUCLEOTIDE SEQUENCE [LARGE SCALE GENOMIC DNA]</scope>
    <source>
        <strain evidence="1 2">ZMCS4</strain>
    </source>
</reference>
<comment type="caution">
    <text evidence="1">The sequence shown here is derived from an EMBL/GenBank/DDBJ whole genome shotgun (WGS) entry which is preliminary data.</text>
</comment>
<accession>A0ABU7G0F9</accession>
<organism evidence="1 2">
    <name type="scientific">Agarivorans aestuarii</name>
    <dbReference type="NCBI Taxonomy" id="1563703"/>
    <lineage>
        <taxon>Bacteria</taxon>
        <taxon>Pseudomonadati</taxon>
        <taxon>Pseudomonadota</taxon>
        <taxon>Gammaproteobacteria</taxon>
        <taxon>Alteromonadales</taxon>
        <taxon>Alteromonadaceae</taxon>
        <taxon>Agarivorans</taxon>
    </lineage>
</organism>